<dbReference type="SMART" id="SM00938">
    <property type="entry name" value="P-II"/>
    <property type="match status" value="1"/>
</dbReference>
<evidence type="ECO:0000313" key="1">
    <source>
        <dbReference type="EMBL" id="MDQ0583719.1"/>
    </source>
</evidence>
<comment type="caution">
    <text evidence="1">The sequence shown here is derived from an EMBL/GenBank/DDBJ whole genome shotgun (WGS) entry which is preliminary data.</text>
</comment>
<name>A0ABU0NX80_STRRH</name>
<sequence length="50" mass="5363">MLAEDDDAEQLIDVIVKAARTGKIGDGKVWSLPVETAVRVRTGERGPDAL</sequence>
<evidence type="ECO:0000313" key="2">
    <source>
        <dbReference type="Proteomes" id="UP001230654"/>
    </source>
</evidence>
<dbReference type="PROSITE" id="PS51343">
    <property type="entry name" value="PII_GLNB_DOM"/>
    <property type="match status" value="1"/>
</dbReference>
<reference evidence="1 2" key="1">
    <citation type="submission" date="2023-07" db="EMBL/GenBank/DDBJ databases">
        <title>Comparative genomics of wheat-associated soil bacteria to identify genetic determinants of phenazine resistance.</title>
        <authorList>
            <person name="Mouncey N."/>
        </authorList>
    </citation>
    <scope>NUCLEOTIDE SEQUENCE [LARGE SCALE GENOMIC DNA]</scope>
    <source>
        <strain evidence="1 2">B2I6</strain>
    </source>
</reference>
<accession>A0ABU0NX80</accession>
<dbReference type="PANTHER" id="PTHR30115:SF11">
    <property type="entry name" value="NITROGEN REGULATORY PROTEIN P-II HOMOLOG"/>
    <property type="match status" value="1"/>
</dbReference>
<protein>
    <submittedName>
        <fullName evidence="1">Nitrogen regulatory protein PII</fullName>
    </submittedName>
</protein>
<dbReference type="Gene3D" id="3.30.70.120">
    <property type="match status" value="1"/>
</dbReference>
<dbReference type="Pfam" id="PF00543">
    <property type="entry name" value="P-II"/>
    <property type="match status" value="1"/>
</dbReference>
<dbReference type="EMBL" id="JAUSWV010000002">
    <property type="protein sequence ID" value="MDQ0583719.1"/>
    <property type="molecule type" value="Genomic_DNA"/>
</dbReference>
<dbReference type="SUPFAM" id="SSF54913">
    <property type="entry name" value="GlnB-like"/>
    <property type="match status" value="1"/>
</dbReference>
<dbReference type="PANTHER" id="PTHR30115">
    <property type="entry name" value="NITROGEN REGULATORY PROTEIN P-II"/>
    <property type="match status" value="1"/>
</dbReference>
<dbReference type="Proteomes" id="UP001230654">
    <property type="component" value="Unassembled WGS sequence"/>
</dbReference>
<dbReference type="InterPro" id="IPR011322">
    <property type="entry name" value="N-reg_PII-like_a/b"/>
</dbReference>
<dbReference type="InterPro" id="IPR015867">
    <property type="entry name" value="N-reg_PII/ATP_PRibTrfase_C"/>
</dbReference>
<gene>
    <name evidence="1" type="ORF">QF030_005897</name>
</gene>
<dbReference type="InterPro" id="IPR002187">
    <property type="entry name" value="N-reg_PII"/>
</dbReference>
<keyword evidence="2" id="KW-1185">Reference proteome</keyword>
<proteinExistence type="predicted"/>
<organism evidence="1 2">
    <name type="scientific">Streptomyces rishiriensis</name>
    <dbReference type="NCBI Taxonomy" id="68264"/>
    <lineage>
        <taxon>Bacteria</taxon>
        <taxon>Bacillati</taxon>
        <taxon>Actinomycetota</taxon>
        <taxon>Actinomycetes</taxon>
        <taxon>Kitasatosporales</taxon>
        <taxon>Streptomycetaceae</taxon>
        <taxon>Streptomyces</taxon>
    </lineage>
</organism>